<name>C9RRX1_FIBSS</name>
<keyword evidence="3" id="KW-0012">Acyltransferase</keyword>
<organism evidence="5 6">
    <name type="scientific">Fibrobacter succinogenes (strain ATCC 19169 / S85)</name>
    <dbReference type="NCBI Taxonomy" id="59374"/>
    <lineage>
        <taxon>Bacteria</taxon>
        <taxon>Pseudomonadati</taxon>
        <taxon>Fibrobacterota</taxon>
        <taxon>Fibrobacteria</taxon>
        <taxon>Fibrobacterales</taxon>
        <taxon>Fibrobacteraceae</taxon>
        <taxon>Fibrobacter</taxon>
    </lineage>
</organism>
<dbReference type="GO" id="GO:0016746">
    <property type="term" value="F:acyltransferase activity"/>
    <property type="evidence" value="ECO:0007669"/>
    <property type="project" value="UniProtKB-KW"/>
</dbReference>
<dbReference type="eggNOG" id="COG0456">
    <property type="taxonomic scope" value="Bacteria"/>
</dbReference>
<evidence type="ECO:0000256" key="2">
    <source>
        <dbReference type="ARBA" id="ARBA00022679"/>
    </source>
</evidence>
<keyword evidence="2" id="KW-0808">Transferase</keyword>
<dbReference type="InterPro" id="IPR016181">
    <property type="entry name" value="Acyl_CoA_acyltransferase"/>
</dbReference>
<reference evidence="5" key="3">
    <citation type="submission" date="2010-08" db="EMBL/GenBank/DDBJ databases">
        <authorList>
            <person name="Durkin A.S."/>
            <person name="Nelson K.E."/>
            <person name="Morrison M."/>
            <person name="Forsberg C.W."/>
            <person name="Wilson D.B."/>
            <person name="Russell J.B."/>
            <person name="Cann I.K.O."/>
            <person name="Mackie R.I."/>
            <person name="White B.A."/>
        </authorList>
    </citation>
    <scope>NUCLEOTIDE SEQUENCE</scope>
    <source>
        <strain evidence="5">S85</strain>
    </source>
</reference>
<evidence type="ECO:0000313" key="5">
    <source>
        <dbReference type="EMBL" id="ADL27016.1"/>
    </source>
</evidence>
<dbReference type="HOGENOM" id="CLU_101288_2_0_0"/>
<dbReference type="KEGG" id="fsu:Fisuc_1714"/>
<protein>
    <recommendedName>
        <fullName evidence="8">N-acetyltransferase domain-containing protein</fullName>
    </recommendedName>
</protein>
<dbReference type="PANTHER" id="PTHR36449">
    <property type="entry name" value="ACETYLTRANSFERASE-RELATED"/>
    <property type="match status" value="1"/>
</dbReference>
<dbReference type="AlphaFoldDB" id="C9RRX1"/>
<reference evidence="4 7" key="1">
    <citation type="submission" date="2009-10" db="EMBL/GenBank/DDBJ databases">
        <title>Complete sequence of Fibrobacter succinogenes subsp. succinogenes S85.</title>
        <authorList>
            <consortium name="US DOE Joint Genome Institute"/>
            <person name="Lucas S."/>
            <person name="Copeland A."/>
            <person name="Lapidus A."/>
            <person name="Glavina del Rio T."/>
            <person name="Tice H."/>
            <person name="Bruce D."/>
            <person name="Goodwin L."/>
            <person name="Pitluck S."/>
            <person name="Chertkov O."/>
            <person name="Detter J.C."/>
            <person name="Han C."/>
            <person name="Tapia R."/>
            <person name="Larimer F."/>
            <person name="Land M."/>
            <person name="Hauser L."/>
            <person name="Kyrpides N."/>
            <person name="Mikhailova N."/>
            <person name="Weimer P.J."/>
            <person name="Stevenson D.M."/>
            <person name="Boyum J."/>
            <person name="Brumm P.I."/>
            <person name="Mead D."/>
        </authorList>
    </citation>
    <scope>NUCLEOTIDE SEQUENCE [LARGE SCALE GENOMIC DNA]</scope>
    <source>
        <strain evidence="7">ATCC 19169 / S85</strain>
        <strain evidence="4">S85</strain>
    </source>
</reference>
<dbReference type="SUPFAM" id="SSF55729">
    <property type="entry name" value="Acyl-CoA N-acyltransferases (Nat)"/>
    <property type="match status" value="1"/>
</dbReference>
<dbReference type="OrthoDB" id="9801191at2"/>
<gene>
    <name evidence="4" type="ordered locus">Fisuc_1714</name>
    <name evidence="5" type="ordered locus">FSU_2208</name>
</gene>
<dbReference type="PANTHER" id="PTHR36449:SF1">
    <property type="entry name" value="ACETYLTRANSFERASE"/>
    <property type="match status" value="1"/>
</dbReference>
<evidence type="ECO:0000313" key="7">
    <source>
        <dbReference type="Proteomes" id="UP000001497"/>
    </source>
</evidence>
<dbReference type="PATRIC" id="fig|59374.8.peg.2120"/>
<evidence type="ECO:0008006" key="8">
    <source>
        <dbReference type="Google" id="ProtNLM"/>
    </source>
</evidence>
<dbReference type="KEGG" id="fsc:FSU_2208"/>
<dbReference type="Proteomes" id="UP000001497">
    <property type="component" value="Chromosome"/>
</dbReference>
<sequence length="203" mass="23565">MTLADFLNRCSFARLSSELLQSCNPFKCGNEDLDEFFREDFRLYGEKLLGKTYVFRLRERPESIVAAFTISNDSIRIKQLAPEDKAKIEYVTENGEKNLRRYPGVLVGRLGTNIEFAKQGFGSAVMDFIKAWFRSDENKTGCRFIIVDAINKPEVIHYYQKNNFKFLYSSEINEARALGINVKMLGEKPLHTRLMYFDLIDIK</sequence>
<dbReference type="EMBL" id="CP001792">
    <property type="protein sequence ID" value="ACX75307.1"/>
    <property type="molecule type" value="Genomic_DNA"/>
</dbReference>
<accession>C9RRX1</accession>
<evidence type="ECO:0000256" key="3">
    <source>
        <dbReference type="ARBA" id="ARBA00023315"/>
    </source>
</evidence>
<dbReference type="STRING" id="59374.FSU_2208"/>
<dbReference type="RefSeq" id="WP_014546385.1">
    <property type="nucleotide sequence ID" value="NC_013410.1"/>
</dbReference>
<evidence type="ECO:0000256" key="1">
    <source>
        <dbReference type="ARBA" id="ARBA00022649"/>
    </source>
</evidence>
<dbReference type="EMBL" id="CP002158">
    <property type="protein sequence ID" value="ADL27016.1"/>
    <property type="molecule type" value="Genomic_DNA"/>
</dbReference>
<dbReference type="Gene3D" id="3.40.630.30">
    <property type="match status" value="1"/>
</dbReference>
<reference evidence="6" key="2">
    <citation type="submission" date="2010-08" db="EMBL/GenBank/DDBJ databases">
        <title>Complete sequence of Fibrobacter succinogenes subsp. succinogenes S85.</title>
        <authorList>
            <person name="Durkin A.S."/>
            <person name="Nelson K.E."/>
            <person name="Morrison M."/>
            <person name="Forsberg C.W."/>
            <person name="Wilson D.B."/>
            <person name="Russell J.B."/>
            <person name="Cann I.K.O."/>
            <person name="Mackie R.I."/>
            <person name="White B.A."/>
        </authorList>
    </citation>
    <scope>NUCLEOTIDE SEQUENCE [LARGE SCALE GENOMIC DNA]</scope>
    <source>
        <strain evidence="6">ATCC 19169 / S85</strain>
    </source>
</reference>
<keyword evidence="7" id="KW-1185">Reference proteome</keyword>
<proteinExistence type="predicted"/>
<dbReference type="Proteomes" id="UP000000517">
    <property type="component" value="Chromosome"/>
</dbReference>
<keyword evidence="1" id="KW-1277">Toxin-antitoxin system</keyword>
<evidence type="ECO:0000313" key="4">
    <source>
        <dbReference type="EMBL" id="ACX75307.1"/>
    </source>
</evidence>
<evidence type="ECO:0000313" key="6">
    <source>
        <dbReference type="Proteomes" id="UP000000517"/>
    </source>
</evidence>